<dbReference type="AlphaFoldDB" id="A0A2P2P5P7"/>
<dbReference type="EMBL" id="GGEC01069515">
    <property type="protein sequence ID" value="MBX49999.1"/>
    <property type="molecule type" value="Transcribed_RNA"/>
</dbReference>
<reference evidence="1" key="1">
    <citation type="submission" date="2018-02" db="EMBL/GenBank/DDBJ databases">
        <title>Rhizophora mucronata_Transcriptome.</title>
        <authorList>
            <person name="Meera S.P."/>
            <person name="Sreeshan A."/>
            <person name="Augustine A."/>
        </authorList>
    </citation>
    <scope>NUCLEOTIDE SEQUENCE</scope>
    <source>
        <tissue evidence="1">Leaf</tissue>
    </source>
</reference>
<evidence type="ECO:0000313" key="1">
    <source>
        <dbReference type="EMBL" id="MBX49999.1"/>
    </source>
</evidence>
<accession>A0A2P2P5P7</accession>
<name>A0A2P2P5P7_RHIMU</name>
<sequence length="71" mass="7982">MGSTLLLGLSNCVVKKVGPWNSTMIMGGSMHESCWRIRFCLAFKQLKKKLSSSVDKIAKNTFFAKQYHQGI</sequence>
<proteinExistence type="predicted"/>
<protein>
    <submittedName>
        <fullName evidence="1">Pumilio homolog 5 isoform X1</fullName>
    </submittedName>
</protein>
<organism evidence="1">
    <name type="scientific">Rhizophora mucronata</name>
    <name type="common">Asiatic mangrove</name>
    <dbReference type="NCBI Taxonomy" id="61149"/>
    <lineage>
        <taxon>Eukaryota</taxon>
        <taxon>Viridiplantae</taxon>
        <taxon>Streptophyta</taxon>
        <taxon>Embryophyta</taxon>
        <taxon>Tracheophyta</taxon>
        <taxon>Spermatophyta</taxon>
        <taxon>Magnoliopsida</taxon>
        <taxon>eudicotyledons</taxon>
        <taxon>Gunneridae</taxon>
        <taxon>Pentapetalae</taxon>
        <taxon>rosids</taxon>
        <taxon>fabids</taxon>
        <taxon>Malpighiales</taxon>
        <taxon>Rhizophoraceae</taxon>
        <taxon>Rhizophora</taxon>
    </lineage>
</organism>